<protein>
    <submittedName>
        <fullName evidence="1">Uncharacterized protein</fullName>
    </submittedName>
</protein>
<organism evidence="1 2">
    <name type="scientific">Ladona fulva</name>
    <name type="common">Scarce chaser dragonfly</name>
    <name type="synonym">Libellula fulva</name>
    <dbReference type="NCBI Taxonomy" id="123851"/>
    <lineage>
        <taxon>Eukaryota</taxon>
        <taxon>Metazoa</taxon>
        <taxon>Ecdysozoa</taxon>
        <taxon>Arthropoda</taxon>
        <taxon>Hexapoda</taxon>
        <taxon>Insecta</taxon>
        <taxon>Pterygota</taxon>
        <taxon>Palaeoptera</taxon>
        <taxon>Odonata</taxon>
        <taxon>Epiprocta</taxon>
        <taxon>Anisoptera</taxon>
        <taxon>Libelluloidea</taxon>
        <taxon>Libellulidae</taxon>
        <taxon>Ladona</taxon>
    </lineage>
</organism>
<dbReference type="EMBL" id="KZ309151">
    <property type="protein sequence ID" value="KAG8237318.1"/>
    <property type="molecule type" value="Genomic_DNA"/>
</dbReference>
<comment type="caution">
    <text evidence="1">The sequence shown here is derived from an EMBL/GenBank/DDBJ whole genome shotgun (WGS) entry which is preliminary data.</text>
</comment>
<name>A0A8K0P9W9_LADFU</name>
<dbReference type="AlphaFoldDB" id="A0A8K0P9W9"/>
<keyword evidence="2" id="KW-1185">Reference proteome</keyword>
<accession>A0A8K0P9W9</accession>
<dbReference type="Proteomes" id="UP000792457">
    <property type="component" value="Unassembled WGS sequence"/>
</dbReference>
<sequence length="121" mass="13342">MTEIRGILMYEVNTRKVANMLQKHQQRIAVDRICLATRAQFAVHRLISDVVVAEIKITVARNTKGLIGKLGIRISAAHDPIKIFQEAVNILSIEPDDSEAGAMASHGRMILGQLSKLTALQ</sequence>
<reference evidence="1" key="2">
    <citation type="submission" date="2017-10" db="EMBL/GenBank/DDBJ databases">
        <title>Ladona fulva Genome sequencing and assembly.</title>
        <authorList>
            <person name="Murali S."/>
            <person name="Richards S."/>
            <person name="Bandaranaike D."/>
            <person name="Bellair M."/>
            <person name="Blankenburg K."/>
            <person name="Chao H."/>
            <person name="Dinh H."/>
            <person name="Doddapaneni H."/>
            <person name="Dugan-Rocha S."/>
            <person name="Elkadiri S."/>
            <person name="Gnanaolivu R."/>
            <person name="Hernandez B."/>
            <person name="Skinner E."/>
            <person name="Javaid M."/>
            <person name="Lee S."/>
            <person name="Li M."/>
            <person name="Ming W."/>
            <person name="Munidasa M."/>
            <person name="Muniz J."/>
            <person name="Nguyen L."/>
            <person name="Hughes D."/>
            <person name="Osuji N."/>
            <person name="Pu L.-L."/>
            <person name="Puazo M."/>
            <person name="Qu C."/>
            <person name="Quiroz J."/>
            <person name="Raj R."/>
            <person name="Weissenberger G."/>
            <person name="Xin Y."/>
            <person name="Zou X."/>
            <person name="Han Y."/>
            <person name="Worley K."/>
            <person name="Muzny D."/>
            <person name="Gibbs R."/>
        </authorList>
    </citation>
    <scope>NUCLEOTIDE SEQUENCE</scope>
    <source>
        <strain evidence="1">Sampled in the wild</strain>
    </source>
</reference>
<proteinExistence type="predicted"/>
<gene>
    <name evidence="1" type="ORF">J437_LFUL014483</name>
</gene>
<reference evidence="1" key="1">
    <citation type="submission" date="2013-04" db="EMBL/GenBank/DDBJ databases">
        <authorList>
            <person name="Qu J."/>
            <person name="Murali S.C."/>
            <person name="Bandaranaike D."/>
            <person name="Bellair M."/>
            <person name="Blankenburg K."/>
            <person name="Chao H."/>
            <person name="Dinh H."/>
            <person name="Doddapaneni H."/>
            <person name="Downs B."/>
            <person name="Dugan-Rocha S."/>
            <person name="Elkadiri S."/>
            <person name="Gnanaolivu R.D."/>
            <person name="Hernandez B."/>
            <person name="Javaid M."/>
            <person name="Jayaseelan J.C."/>
            <person name="Lee S."/>
            <person name="Li M."/>
            <person name="Ming W."/>
            <person name="Munidasa M."/>
            <person name="Muniz J."/>
            <person name="Nguyen L."/>
            <person name="Ongeri F."/>
            <person name="Osuji N."/>
            <person name="Pu L.-L."/>
            <person name="Puazo M."/>
            <person name="Qu C."/>
            <person name="Quiroz J."/>
            <person name="Raj R."/>
            <person name="Weissenberger G."/>
            <person name="Xin Y."/>
            <person name="Zou X."/>
            <person name="Han Y."/>
            <person name="Richards S."/>
            <person name="Worley K."/>
            <person name="Muzny D."/>
            <person name="Gibbs R."/>
        </authorList>
    </citation>
    <scope>NUCLEOTIDE SEQUENCE</scope>
    <source>
        <strain evidence="1">Sampled in the wild</strain>
    </source>
</reference>
<evidence type="ECO:0000313" key="1">
    <source>
        <dbReference type="EMBL" id="KAG8237318.1"/>
    </source>
</evidence>
<evidence type="ECO:0000313" key="2">
    <source>
        <dbReference type="Proteomes" id="UP000792457"/>
    </source>
</evidence>